<dbReference type="GO" id="GO:0051538">
    <property type="term" value="F:3 iron, 4 sulfur cluster binding"/>
    <property type="evidence" value="ECO:0007669"/>
    <property type="project" value="UniProtKB-KW"/>
</dbReference>
<dbReference type="EMBL" id="SXEU01000001">
    <property type="protein sequence ID" value="NFV14719.1"/>
    <property type="molecule type" value="Genomic_DNA"/>
</dbReference>
<dbReference type="InterPro" id="IPR006137">
    <property type="entry name" value="NADH_UbQ_OxRdtase-like_20kDa"/>
</dbReference>
<comment type="subcellular location">
    <subcellularLocation>
        <location evidence="3">Cell envelope</location>
    </subcellularLocation>
</comment>
<keyword evidence="6" id="KW-0004">4Fe-4S</keyword>
<evidence type="ECO:0000313" key="13">
    <source>
        <dbReference type="EMBL" id="NFV14719.1"/>
    </source>
</evidence>
<reference evidence="13" key="1">
    <citation type="submission" date="2019-04" db="EMBL/GenBank/DDBJ databases">
        <title>Genome sequencing of Clostridium botulinum Groups I-IV and Clostridium butyricum.</title>
        <authorList>
            <person name="Brunt J."/>
            <person name="Van Vliet A.H.M."/>
            <person name="Stringer S.C."/>
            <person name="Carter A.T."/>
            <person name="Peck M.W."/>
        </authorList>
    </citation>
    <scope>NUCLEOTIDE SEQUENCE</scope>
    <source>
        <strain evidence="13">751/1</strain>
    </source>
</reference>
<dbReference type="GO" id="GO:0046872">
    <property type="term" value="F:metal ion binding"/>
    <property type="evidence" value="ECO:0007669"/>
    <property type="project" value="UniProtKB-KW"/>
</dbReference>
<protein>
    <submittedName>
        <fullName evidence="13">Hydrogenase small subunit</fullName>
    </submittedName>
</protein>
<dbReference type="GO" id="GO:0008901">
    <property type="term" value="F:ferredoxin hydrogenase activity"/>
    <property type="evidence" value="ECO:0007669"/>
    <property type="project" value="InterPro"/>
</dbReference>
<proteinExistence type="inferred from homology"/>
<evidence type="ECO:0000256" key="7">
    <source>
        <dbReference type="ARBA" id="ARBA00022723"/>
    </source>
</evidence>
<dbReference type="PIRSF" id="PIRSF000310">
    <property type="entry name" value="NiFe_hyd_ssu"/>
    <property type="match status" value="1"/>
</dbReference>
<dbReference type="GO" id="GO:0016020">
    <property type="term" value="C:membrane"/>
    <property type="evidence" value="ECO:0007669"/>
    <property type="project" value="TreeGrafter"/>
</dbReference>
<dbReference type="PANTHER" id="PTHR30013">
    <property type="entry name" value="NIFE / NIFESE HYDROGENASE SMALL SUBUNIT FAMILY MEMBER"/>
    <property type="match status" value="1"/>
</dbReference>
<dbReference type="GO" id="GO:0030313">
    <property type="term" value="C:cell envelope"/>
    <property type="evidence" value="ECO:0007669"/>
    <property type="project" value="UniProtKB-SubCell"/>
</dbReference>
<name>A0A6G4HN30_CLOBO</name>
<dbReference type="Gene3D" id="4.10.480.10">
    <property type="entry name" value="Cytochrome-c3 hydrogenase, C-terminal domain"/>
    <property type="match status" value="1"/>
</dbReference>
<keyword evidence="11" id="KW-0411">Iron-sulfur</keyword>
<evidence type="ECO:0000256" key="9">
    <source>
        <dbReference type="ARBA" id="ARBA00023002"/>
    </source>
</evidence>
<dbReference type="GO" id="GO:0044569">
    <property type="term" value="C:[Ni-Fe] hydrogenase complex"/>
    <property type="evidence" value="ECO:0007669"/>
    <property type="project" value="TreeGrafter"/>
</dbReference>
<evidence type="ECO:0000256" key="5">
    <source>
        <dbReference type="ARBA" id="ARBA00011771"/>
    </source>
</evidence>
<dbReference type="GO" id="GO:0009375">
    <property type="term" value="C:ferredoxin hydrogenase complex"/>
    <property type="evidence" value="ECO:0007669"/>
    <property type="project" value="InterPro"/>
</dbReference>
<dbReference type="GO" id="GO:0051539">
    <property type="term" value="F:4 iron, 4 sulfur cluster binding"/>
    <property type="evidence" value="ECO:0007669"/>
    <property type="project" value="UniProtKB-KW"/>
</dbReference>
<evidence type="ECO:0000256" key="10">
    <source>
        <dbReference type="ARBA" id="ARBA00023004"/>
    </source>
</evidence>
<comment type="cofactor">
    <cofactor evidence="2">
        <name>[4Fe-4S] cluster</name>
        <dbReference type="ChEBI" id="CHEBI:49883"/>
    </cofactor>
</comment>
<dbReference type="GO" id="GO:0009061">
    <property type="term" value="P:anaerobic respiration"/>
    <property type="evidence" value="ECO:0007669"/>
    <property type="project" value="TreeGrafter"/>
</dbReference>
<keyword evidence="8" id="KW-0732">Signal</keyword>
<evidence type="ECO:0000256" key="2">
    <source>
        <dbReference type="ARBA" id="ARBA00001966"/>
    </source>
</evidence>
<comment type="subunit">
    <text evidence="5">Heterodimer of a large and a small subunit.</text>
</comment>
<keyword evidence="10" id="KW-0408">Iron</keyword>
<dbReference type="PRINTS" id="PR00614">
    <property type="entry name" value="NIHGNASESMLL"/>
</dbReference>
<dbReference type="Pfam" id="PF14720">
    <property type="entry name" value="NiFe_hyd_SSU_C"/>
    <property type="match status" value="1"/>
</dbReference>
<dbReference type="Gene3D" id="3.40.50.700">
    <property type="entry name" value="NADH:ubiquinone oxidoreductase-like, 20kDa subunit"/>
    <property type="match status" value="1"/>
</dbReference>
<evidence type="ECO:0000256" key="1">
    <source>
        <dbReference type="ARBA" id="ARBA00001927"/>
    </source>
</evidence>
<organism evidence="13">
    <name type="scientific">Clostridium botulinum</name>
    <dbReference type="NCBI Taxonomy" id="1491"/>
    <lineage>
        <taxon>Bacteria</taxon>
        <taxon>Bacillati</taxon>
        <taxon>Bacillota</taxon>
        <taxon>Clostridia</taxon>
        <taxon>Eubacteriales</taxon>
        <taxon>Clostridiaceae</taxon>
        <taxon>Clostridium</taxon>
    </lineage>
</organism>
<dbReference type="Pfam" id="PF01058">
    <property type="entry name" value="Oxidored_q6"/>
    <property type="match status" value="1"/>
</dbReference>
<evidence type="ECO:0000256" key="12">
    <source>
        <dbReference type="ARBA" id="ARBA00023291"/>
    </source>
</evidence>
<evidence type="ECO:0000256" key="4">
    <source>
        <dbReference type="ARBA" id="ARBA00006605"/>
    </source>
</evidence>
<dbReference type="NCBIfam" id="TIGR00391">
    <property type="entry name" value="hydA"/>
    <property type="match status" value="1"/>
</dbReference>
<dbReference type="RefSeq" id="WP_061311784.1">
    <property type="nucleotide sequence ID" value="NZ_JACBCU010000001.1"/>
</dbReference>
<gene>
    <name evidence="13" type="ORF">FDG29_00785</name>
</gene>
<comment type="caution">
    <text evidence="13">The sequence shown here is derived from an EMBL/GenBank/DDBJ whole genome shotgun (WGS) entry which is preliminary data.</text>
</comment>
<dbReference type="GO" id="GO:0009055">
    <property type="term" value="F:electron transfer activity"/>
    <property type="evidence" value="ECO:0007669"/>
    <property type="project" value="TreeGrafter"/>
</dbReference>
<evidence type="ECO:0000256" key="8">
    <source>
        <dbReference type="ARBA" id="ARBA00022729"/>
    </source>
</evidence>
<sequence>MNNSFCPLIERKDTTSKMLCKEAMELINHKKTKKINAIWLEVTGCSGNIISLLNAENPGLIYILRNIVNLTFNNSLMGSEGEFAYEQFLNTLDTEFILLVDGAVSTKENGYYNIIANYRGKPVTALEAIKMAGEKAKYVVTVGTCSSYGGISAAKPNPSGSKSVDAVINKEVIKLPGCPCHPDWVVGTLAHLVTYGKPELDNKGRPILFYGITIHDSCTRRGFFDKRIFAKKFGEEGCMFKLGCRGPVTKTDCPRRKWNGYVNWPIGDNTNCIGCAQERFPDGMEPFVRY</sequence>
<comment type="cofactor">
    <cofactor evidence="1">
        <name>[3Fe-4S] cluster</name>
        <dbReference type="ChEBI" id="CHEBI:21137"/>
    </cofactor>
</comment>
<evidence type="ECO:0000256" key="11">
    <source>
        <dbReference type="ARBA" id="ARBA00023014"/>
    </source>
</evidence>
<evidence type="ECO:0000256" key="3">
    <source>
        <dbReference type="ARBA" id="ARBA00004196"/>
    </source>
</evidence>
<evidence type="ECO:0000256" key="6">
    <source>
        <dbReference type="ARBA" id="ARBA00022485"/>
    </source>
</evidence>
<comment type="similarity">
    <text evidence="4">Belongs to the [NiFe]/[NiFeSe] hydrogenase small subunit family.</text>
</comment>
<dbReference type="InterPro" id="IPR037024">
    <property type="entry name" value="NiFe_Hase_small_N_sf"/>
</dbReference>
<keyword evidence="12" id="KW-0003">3Fe-4S</keyword>
<dbReference type="PANTHER" id="PTHR30013:SF7">
    <property type="entry name" value="HYDROGENASE-2 SMALL CHAIN"/>
    <property type="match status" value="1"/>
</dbReference>
<dbReference type="InterPro" id="IPR037148">
    <property type="entry name" value="NiFe-Hase_small_C_sf"/>
</dbReference>
<dbReference type="SUPFAM" id="SSF56770">
    <property type="entry name" value="HydA/Nqo6-like"/>
    <property type="match status" value="1"/>
</dbReference>
<keyword evidence="9" id="KW-0560">Oxidoreductase</keyword>
<accession>A0A6G4HN30</accession>
<keyword evidence="7" id="KW-0479">Metal-binding</keyword>
<dbReference type="InterPro" id="IPR001821">
    <property type="entry name" value="NiFe_hydrogenase_ssu"/>
</dbReference>
<dbReference type="AlphaFoldDB" id="A0A6G4HN30"/>
<dbReference type="InterPro" id="IPR027394">
    <property type="entry name" value="Cytochrome-c3_hydrogenase_C"/>
</dbReference>